<feature type="transmembrane region" description="Helical" evidence="1">
    <location>
        <begin position="15"/>
        <end position="38"/>
    </location>
</feature>
<protein>
    <submittedName>
        <fullName evidence="2">Uncharacterized protein</fullName>
    </submittedName>
</protein>
<comment type="caution">
    <text evidence="2">The sequence shown here is derived from an EMBL/GenBank/DDBJ whole genome shotgun (WGS) entry which is preliminary data.</text>
</comment>
<proteinExistence type="predicted"/>
<evidence type="ECO:0000256" key="1">
    <source>
        <dbReference type="SAM" id="Phobius"/>
    </source>
</evidence>
<dbReference type="EMBL" id="BART01000557">
    <property type="protein sequence ID" value="GAG73496.1"/>
    <property type="molecule type" value="Genomic_DNA"/>
</dbReference>
<keyword evidence="1" id="KW-0472">Membrane</keyword>
<organism evidence="2">
    <name type="scientific">marine sediment metagenome</name>
    <dbReference type="NCBI Taxonomy" id="412755"/>
    <lineage>
        <taxon>unclassified sequences</taxon>
        <taxon>metagenomes</taxon>
        <taxon>ecological metagenomes</taxon>
    </lineage>
</organism>
<evidence type="ECO:0000313" key="2">
    <source>
        <dbReference type="EMBL" id="GAG73496.1"/>
    </source>
</evidence>
<feature type="transmembrane region" description="Helical" evidence="1">
    <location>
        <begin position="50"/>
        <end position="71"/>
    </location>
</feature>
<keyword evidence="1" id="KW-1133">Transmembrane helix</keyword>
<reference evidence="2" key="1">
    <citation type="journal article" date="2014" name="Front. Microbiol.">
        <title>High frequency of phylogenetically diverse reductive dehalogenase-homologous genes in deep subseafloor sedimentary metagenomes.</title>
        <authorList>
            <person name="Kawai M."/>
            <person name="Futagami T."/>
            <person name="Toyoda A."/>
            <person name="Takaki Y."/>
            <person name="Nishi S."/>
            <person name="Hori S."/>
            <person name="Arai W."/>
            <person name="Tsubouchi T."/>
            <person name="Morono Y."/>
            <person name="Uchiyama I."/>
            <person name="Ito T."/>
            <person name="Fujiyama A."/>
            <person name="Inagaki F."/>
            <person name="Takami H."/>
        </authorList>
    </citation>
    <scope>NUCLEOTIDE SEQUENCE</scope>
    <source>
        <strain evidence="2">Expedition CK06-06</strain>
    </source>
</reference>
<dbReference type="AlphaFoldDB" id="X1BN21"/>
<keyword evidence="1" id="KW-0812">Transmembrane</keyword>
<accession>X1BN21</accession>
<sequence>MNKYISILYLNSNKIHALISSLLLLHLFLNLLALGINAATAERSQEDTSLLIVMFIVLILEIVLIAANINFDLASFFGESEKVVAGYTVPLGDIKIVGPIVIAILSIILFVRTRGRYTKWLAAVIFITCFTIVYAINPEIFKNLLGLAVDRGIESI</sequence>
<name>X1BN21_9ZZZZ</name>
<dbReference type="EMBL" id="BARU01000494">
    <property type="protein sequence ID" value="GAH21343.1"/>
    <property type="molecule type" value="Genomic_DNA"/>
</dbReference>
<feature type="transmembrane region" description="Helical" evidence="1">
    <location>
        <begin position="120"/>
        <end position="137"/>
    </location>
</feature>
<gene>
    <name evidence="2" type="ORF">S01H4_02530</name>
    <name evidence="3" type="ORF">S03H2_01637</name>
</gene>
<feature type="transmembrane region" description="Helical" evidence="1">
    <location>
        <begin position="91"/>
        <end position="111"/>
    </location>
</feature>
<evidence type="ECO:0000313" key="3">
    <source>
        <dbReference type="EMBL" id="GAH21343.1"/>
    </source>
</evidence>